<dbReference type="EMBL" id="JACRUN010000008">
    <property type="protein sequence ID" value="MBC5835822.1"/>
    <property type="molecule type" value="Genomic_DNA"/>
</dbReference>
<organism evidence="1 2">
    <name type="scientific">Flavobacterium bernardetii</name>
    <dbReference type="NCBI Taxonomy" id="2813823"/>
    <lineage>
        <taxon>Bacteria</taxon>
        <taxon>Pseudomonadati</taxon>
        <taxon>Bacteroidota</taxon>
        <taxon>Flavobacteriia</taxon>
        <taxon>Flavobacteriales</taxon>
        <taxon>Flavobacteriaceae</taxon>
        <taxon>Flavobacterium</taxon>
    </lineage>
</organism>
<proteinExistence type="predicted"/>
<protein>
    <recommendedName>
        <fullName evidence="3">K-box domain-containing protein</fullName>
    </recommendedName>
</protein>
<dbReference type="RefSeq" id="WP_166125567.1">
    <property type="nucleotide sequence ID" value="NZ_JAANOQ010000002.1"/>
</dbReference>
<comment type="caution">
    <text evidence="1">The sequence shown here is derived from an EMBL/GenBank/DDBJ whole genome shotgun (WGS) entry which is preliminary data.</text>
</comment>
<evidence type="ECO:0000313" key="1">
    <source>
        <dbReference type="EMBL" id="MBC5835822.1"/>
    </source>
</evidence>
<reference evidence="1 2" key="1">
    <citation type="submission" date="2020-08" db="EMBL/GenBank/DDBJ databases">
        <title>Description of novel Flavobacterium F-408 isolate.</title>
        <authorList>
            <person name="Saticioglu I.B."/>
            <person name="Duman M."/>
            <person name="Altun S."/>
        </authorList>
    </citation>
    <scope>NUCLEOTIDE SEQUENCE [LARGE SCALE GENOMIC DNA]</scope>
    <source>
        <strain evidence="1 2">F-408</strain>
    </source>
</reference>
<accession>A0ABR7J1G5</accession>
<dbReference type="Proteomes" id="UP000605990">
    <property type="component" value="Unassembled WGS sequence"/>
</dbReference>
<name>A0ABR7J1G5_9FLAO</name>
<keyword evidence="2" id="KW-1185">Reference proteome</keyword>
<evidence type="ECO:0008006" key="3">
    <source>
        <dbReference type="Google" id="ProtNLM"/>
    </source>
</evidence>
<sequence length="58" mass="6794">MEAQLRNLKLKREGLYTQVDMLSSVSESLYLQIGKVEVEIRHLERKILQENKNTFDAS</sequence>
<gene>
    <name evidence="1" type="ORF">H8R27_13075</name>
</gene>
<evidence type="ECO:0000313" key="2">
    <source>
        <dbReference type="Proteomes" id="UP000605990"/>
    </source>
</evidence>